<reference evidence="3" key="1">
    <citation type="submission" date="2016-11" db="UniProtKB">
        <authorList>
            <consortium name="WormBaseParasite"/>
        </authorList>
    </citation>
    <scope>IDENTIFICATION</scope>
</reference>
<accession>A0A1I8FDH9</accession>
<feature type="region of interest" description="Disordered" evidence="1">
    <location>
        <begin position="332"/>
        <end position="362"/>
    </location>
</feature>
<evidence type="ECO:0000313" key="3">
    <source>
        <dbReference type="WBParaSite" id="maker-unitig_3046-snap-gene-0.1-mRNA-1"/>
    </source>
</evidence>
<dbReference type="WBParaSite" id="maker-unitig_3046-snap-gene-0.1-mRNA-1">
    <property type="protein sequence ID" value="maker-unitig_3046-snap-gene-0.1-mRNA-1"/>
    <property type="gene ID" value="maker-unitig_3046-snap-gene-0.1"/>
</dbReference>
<sequence>ASFNLIAHRQPPVPCCKDDAGVYAAAAASWTCSMPPTPNYYLPSIAMPQLRLPAAADCAPTGSILNARLLGASPKTFATTQFFVCRLSSGRQPAHSSMRPVAPAASNEPADNHSPKLRAAIRHLHSSAEPINSANLVETTLEGKFNFCIRPLVARSDCASAGSGKRVRPVCCKSLRPHHKSNAERLCKALSEQRAGRNSAASPTDEDGIGFNHNLLREAARLLIPRRHQSGRDQSAILCNAAHMAARRCSRTAQFVEHAHTGRTETCTGASTATKGALPASCDKRLTHAAADGCLGGNRRAPPAWQKVLDVVKAKFDSQAAQHQHPVLSFPAVQDPAKSRTKLEAKPVADLQQQQSSSSSSRGHYCLEICRPTAARRRDGGAKLAPPHLRPGADNGAGAVLLSSSSNYPKKLASPVANTEQQQRQTHRDYTPNVRLAPAAAVNRSSSQVCTPAGAAAATAAVSAAVAAAAERMEEDAASIEETIAADWESLTDWGEGHLPEKATPQFLAMVEKVKTGYRNHIDCLVGQLNRLRGQASRVVQLEAESAKMRRQLEEQGSPDVRRLRMKYTAQKEELRSLEEERDSLKLALSAAAAASEAKSTRPEAPPSSPPLRSRSRPPPPPLLPPLSSEDFNGVSFVAIF</sequence>
<dbReference type="Proteomes" id="UP000095280">
    <property type="component" value="Unplaced"/>
</dbReference>
<feature type="compositionally biased region" description="Basic and acidic residues" evidence="1">
    <location>
        <begin position="337"/>
        <end position="347"/>
    </location>
</feature>
<feature type="compositionally biased region" description="Low complexity" evidence="1">
    <location>
        <begin position="352"/>
        <end position="361"/>
    </location>
</feature>
<feature type="region of interest" description="Disordered" evidence="1">
    <location>
        <begin position="91"/>
        <end position="112"/>
    </location>
</feature>
<feature type="region of interest" description="Disordered" evidence="1">
    <location>
        <begin position="590"/>
        <end position="632"/>
    </location>
</feature>
<name>A0A1I8FDH9_9PLAT</name>
<keyword evidence="2" id="KW-1185">Reference proteome</keyword>
<organism evidence="2 3">
    <name type="scientific">Macrostomum lignano</name>
    <dbReference type="NCBI Taxonomy" id="282301"/>
    <lineage>
        <taxon>Eukaryota</taxon>
        <taxon>Metazoa</taxon>
        <taxon>Spiralia</taxon>
        <taxon>Lophotrochozoa</taxon>
        <taxon>Platyhelminthes</taxon>
        <taxon>Rhabditophora</taxon>
        <taxon>Macrostomorpha</taxon>
        <taxon>Macrostomida</taxon>
        <taxon>Macrostomidae</taxon>
        <taxon>Macrostomum</taxon>
    </lineage>
</organism>
<protein>
    <submittedName>
        <fullName evidence="3">Kinesin motor domain-containing protein</fullName>
    </submittedName>
</protein>
<dbReference type="AlphaFoldDB" id="A0A1I8FDH9"/>
<proteinExistence type="predicted"/>
<evidence type="ECO:0000313" key="2">
    <source>
        <dbReference type="Proteomes" id="UP000095280"/>
    </source>
</evidence>
<evidence type="ECO:0000256" key="1">
    <source>
        <dbReference type="SAM" id="MobiDB-lite"/>
    </source>
</evidence>